<comment type="caution">
    <text evidence="1">The sequence shown here is derived from an EMBL/GenBank/DDBJ whole genome shotgun (WGS) entry which is preliminary data.</text>
</comment>
<dbReference type="AlphaFoldDB" id="A0A9X2SX39"/>
<dbReference type="EMBL" id="JAMZEE010000071">
    <property type="protein sequence ID" value="MCR6509939.1"/>
    <property type="molecule type" value="Genomic_DNA"/>
</dbReference>
<protein>
    <submittedName>
        <fullName evidence="1">Uncharacterized protein</fullName>
    </submittedName>
</protein>
<dbReference type="Proteomes" id="UP001143810">
    <property type="component" value="Unassembled WGS sequence"/>
</dbReference>
<accession>A0A9X2SX39</accession>
<reference evidence="1" key="2">
    <citation type="submission" date="2022-04" db="EMBL/GenBank/DDBJ databases">
        <authorList>
            <person name="Fokt H."/>
            <person name="Baines J."/>
        </authorList>
    </citation>
    <scope>NUCLEOTIDE SEQUENCE</scope>
    <source>
        <strain evidence="1">KH569_7</strain>
    </source>
</reference>
<feature type="non-terminal residue" evidence="1">
    <location>
        <position position="151"/>
    </location>
</feature>
<evidence type="ECO:0000313" key="1">
    <source>
        <dbReference type="EMBL" id="MCR6509939.1"/>
    </source>
</evidence>
<proteinExistence type="predicted"/>
<reference evidence="1" key="1">
    <citation type="journal article" date="2022" name="Arch. Microbiol.">
        <title>Bacteroides muris sp. nov. isolated from the cecum of wild-derived house mice.</title>
        <authorList>
            <person name="Fokt H."/>
            <person name="Unni R."/>
            <person name="Repnik U."/>
            <person name="Schmitz R.A."/>
            <person name="Bramkamp M."/>
            <person name="Baines J.F."/>
            <person name="Unterweger D."/>
        </authorList>
    </citation>
    <scope>NUCLEOTIDE SEQUENCE</scope>
    <source>
        <strain evidence="1">KH569_7</strain>
    </source>
</reference>
<sequence>MKKISYIICLTAILCSCNNELPIENVQELQTPKSKEDSEILSFKNSEEFLSTIENFDLDNPILTRASSSFVSAENIYEQENNENADNEYIGFLIPDEKYRNFFNKDLEIIINDTLYKATKYGTLFTHISNKSELIKSLENISEFKPLSNNT</sequence>
<organism evidence="1 2">
    <name type="scientific">Bacteroides muris</name>
    <name type="common">ex Fokt et al. 2023</name>
    <dbReference type="NCBI Taxonomy" id="2937417"/>
    <lineage>
        <taxon>Bacteria</taxon>
        <taxon>Pseudomonadati</taxon>
        <taxon>Bacteroidota</taxon>
        <taxon>Bacteroidia</taxon>
        <taxon>Bacteroidales</taxon>
        <taxon>Bacteroidaceae</taxon>
        <taxon>Bacteroides</taxon>
    </lineage>
</organism>
<evidence type="ECO:0000313" key="2">
    <source>
        <dbReference type="Proteomes" id="UP001143810"/>
    </source>
</evidence>
<gene>
    <name evidence="1" type="ORF">M1B78_17725</name>
</gene>
<dbReference type="PROSITE" id="PS51257">
    <property type="entry name" value="PROKAR_LIPOPROTEIN"/>
    <property type="match status" value="1"/>
</dbReference>
<name>A0A9X2SX39_9BACE</name>